<proteinExistence type="predicted"/>
<dbReference type="EMBL" id="AEUX02000001">
    <property type="protein sequence ID" value="EHI70953.1"/>
    <property type="molecule type" value="Genomic_DNA"/>
</dbReference>
<sequence length="376" mass="42614">MVDVDKLKETVKSNGKTLIGGLAIIALIGIGYTYYQGQPKSILNKVKITFSGYDGFGNAHYNDREVGNEISKIVYKKMGFSKKQAQDILDNDPIIMTDIRLDPKLQGKFDKASAMLGTIRVELGRSENLSNGDKVIFSVQSSSSKSPIKTQKKTYTVKGLSKLKSTSIDEFLKEHPVVLKGYNHYGSVTLPKGKHDLDFFDNRYQIEEQKNLANGDELSLTISEDYLHQLLNEGKTIKPKSKKWKVTGLKEITEISNLNDLLAKNDDLAKSKYANTSYTTYQIEKQSHYMKYSPETQGYWNSEEKPEVRLVTVYKITETYNDKSRVYYNYYGYYANVGNNDQVELESSESTSGYTDEDLENLISDLKASGFKEYDA</sequence>
<dbReference type="Proteomes" id="UP000003330">
    <property type="component" value="Unassembled WGS sequence"/>
</dbReference>
<dbReference type="STRING" id="764299.STRIC_0704"/>
<comment type="caution">
    <text evidence="2">The sequence shown here is derived from an EMBL/GenBank/DDBJ whole genome shotgun (WGS) entry which is preliminary data.</text>
</comment>
<dbReference type="eggNOG" id="ENOG503362C">
    <property type="taxonomic scope" value="Bacteria"/>
</dbReference>
<name>G5JZJ2_9STRE</name>
<dbReference type="OrthoDB" id="2241253at2"/>
<evidence type="ECO:0000313" key="2">
    <source>
        <dbReference type="EMBL" id="EHI70953.1"/>
    </source>
</evidence>
<dbReference type="AlphaFoldDB" id="G5JZJ2"/>
<evidence type="ECO:0000256" key="1">
    <source>
        <dbReference type="SAM" id="Phobius"/>
    </source>
</evidence>
<feature type="transmembrane region" description="Helical" evidence="1">
    <location>
        <begin position="17"/>
        <end position="35"/>
    </location>
</feature>
<dbReference type="RefSeq" id="WP_008087311.1">
    <property type="nucleotide sequence ID" value="NZ_AEUX02000001.1"/>
</dbReference>
<organism evidence="2 3">
    <name type="scientific">Streptococcus ictaluri 707-05</name>
    <dbReference type="NCBI Taxonomy" id="764299"/>
    <lineage>
        <taxon>Bacteria</taxon>
        <taxon>Bacillati</taxon>
        <taxon>Bacillota</taxon>
        <taxon>Bacilli</taxon>
        <taxon>Lactobacillales</taxon>
        <taxon>Streptococcaceae</taxon>
        <taxon>Streptococcus</taxon>
    </lineage>
</organism>
<keyword evidence="3" id="KW-1185">Reference proteome</keyword>
<reference evidence="2 3" key="1">
    <citation type="journal article" date="2014" name="Int. J. Syst. Evol. Microbiol.">
        <title>Phylogenomics and the dynamic genome evolution of the genus Streptococcus.</title>
        <authorList>
            <consortium name="The Broad Institute Genome Sequencing Platform"/>
            <person name="Richards V.P."/>
            <person name="Palmer S.R."/>
            <person name="Pavinski Bitar P.D."/>
            <person name="Qin X."/>
            <person name="Weinstock G.M."/>
            <person name="Highlander S.K."/>
            <person name="Town C.D."/>
            <person name="Burne R.A."/>
            <person name="Stanhope M.J."/>
        </authorList>
    </citation>
    <scope>NUCLEOTIDE SEQUENCE [LARGE SCALE GENOMIC DNA]</scope>
    <source>
        <strain evidence="2 3">707-05</strain>
    </source>
</reference>
<keyword evidence="1" id="KW-0472">Membrane</keyword>
<accession>G5JZJ2</accession>
<gene>
    <name evidence="2" type="ORF">STRIC_0704</name>
</gene>
<keyword evidence="1" id="KW-0812">Transmembrane</keyword>
<evidence type="ECO:0000313" key="3">
    <source>
        <dbReference type="Proteomes" id="UP000003330"/>
    </source>
</evidence>
<protein>
    <submittedName>
        <fullName evidence="2">Uncharacterized protein</fullName>
    </submittedName>
</protein>
<keyword evidence="1" id="KW-1133">Transmembrane helix</keyword>